<evidence type="ECO:0000313" key="2">
    <source>
        <dbReference type="EMBL" id="KAK8533834.1"/>
    </source>
</evidence>
<feature type="compositionally biased region" description="Polar residues" evidence="1">
    <location>
        <begin position="13"/>
        <end position="23"/>
    </location>
</feature>
<evidence type="ECO:0000256" key="1">
    <source>
        <dbReference type="SAM" id="MobiDB-lite"/>
    </source>
</evidence>
<gene>
    <name evidence="2" type="ORF">V6N12_047237</name>
</gene>
<evidence type="ECO:0000313" key="3">
    <source>
        <dbReference type="Proteomes" id="UP001472677"/>
    </source>
</evidence>
<reference evidence="2 3" key="1">
    <citation type="journal article" date="2024" name="G3 (Bethesda)">
        <title>Genome assembly of Hibiscus sabdariffa L. provides insights into metabolisms of medicinal natural products.</title>
        <authorList>
            <person name="Kim T."/>
        </authorList>
    </citation>
    <scope>NUCLEOTIDE SEQUENCE [LARGE SCALE GENOMIC DNA]</scope>
    <source>
        <strain evidence="2">TK-2024</strain>
        <tissue evidence="2">Old leaves</tissue>
    </source>
</reference>
<keyword evidence="3" id="KW-1185">Reference proteome</keyword>
<name>A0ABR2DAA4_9ROSI</name>
<comment type="caution">
    <text evidence="2">The sequence shown here is derived from an EMBL/GenBank/DDBJ whole genome shotgun (WGS) entry which is preliminary data.</text>
</comment>
<accession>A0ABR2DAA4</accession>
<sequence length="87" mass="9823">MLESTFANDEGVSPSTLSHTLINSGEDDGSIEAWNKVLDYDVEEMGVLKVSFDKEFRGLIRWWFGSVEGWVVSHILGYRTVAKSLRI</sequence>
<feature type="region of interest" description="Disordered" evidence="1">
    <location>
        <begin position="1"/>
        <end position="27"/>
    </location>
</feature>
<dbReference type="EMBL" id="JBBPBM010000032">
    <property type="protein sequence ID" value="KAK8533834.1"/>
    <property type="molecule type" value="Genomic_DNA"/>
</dbReference>
<protein>
    <submittedName>
        <fullName evidence="2">Uncharacterized protein</fullName>
    </submittedName>
</protein>
<dbReference type="Proteomes" id="UP001472677">
    <property type="component" value="Unassembled WGS sequence"/>
</dbReference>
<organism evidence="2 3">
    <name type="scientific">Hibiscus sabdariffa</name>
    <name type="common">roselle</name>
    <dbReference type="NCBI Taxonomy" id="183260"/>
    <lineage>
        <taxon>Eukaryota</taxon>
        <taxon>Viridiplantae</taxon>
        <taxon>Streptophyta</taxon>
        <taxon>Embryophyta</taxon>
        <taxon>Tracheophyta</taxon>
        <taxon>Spermatophyta</taxon>
        <taxon>Magnoliopsida</taxon>
        <taxon>eudicotyledons</taxon>
        <taxon>Gunneridae</taxon>
        <taxon>Pentapetalae</taxon>
        <taxon>rosids</taxon>
        <taxon>malvids</taxon>
        <taxon>Malvales</taxon>
        <taxon>Malvaceae</taxon>
        <taxon>Malvoideae</taxon>
        <taxon>Hibiscus</taxon>
    </lineage>
</organism>
<proteinExistence type="predicted"/>